<evidence type="ECO:0000256" key="4">
    <source>
        <dbReference type="ARBA" id="ARBA00012649"/>
    </source>
</evidence>
<evidence type="ECO:0000256" key="6">
    <source>
        <dbReference type="ARBA" id="ARBA00022692"/>
    </source>
</evidence>
<dbReference type="Gene3D" id="3.40.50.2000">
    <property type="entry name" value="Glycogen Phosphorylase B"/>
    <property type="match status" value="2"/>
</dbReference>
<sequence>MEIYCPTLSNRCFPELQEKVKINELFWWVPRKSPCRNALGMFLTSIATPILLNRFRKFDVILAHSQPSNWLALQVKRSLKIPYVSYLHQTNRFLFPREIDQTTGWLTDPDMEFLRKIHKLRTVIPRLDRISIKSSDYVLVNSEWIRSKTKTCYGIDANVCYPGVDLSYFKNNIDMEEISKKPYILTTNRHYPQKGLHLLIEMLSLLVSEYPNLECVMTGSYTNYTRQLKDYAAKLGLKDNVVFTDNLKEHDLLDMYKRAYVYTYTSPEEDFGLGPLEAGACGVPSIVWDYAGPRETVINGETGYRVKPYCVKEMSERHLRLLDDSSLRYKMGEQASKFIQENFSWKAHIDTLEPVLNLVAG</sequence>
<evidence type="ECO:0000313" key="17">
    <source>
        <dbReference type="EMBL" id="ADP09422.1"/>
    </source>
</evidence>
<feature type="domain" description="Glycosyltransferase subfamily 4-like N-terminal" evidence="16">
    <location>
        <begin position="41"/>
        <end position="167"/>
    </location>
</feature>
<accession>G9BAK6</accession>
<evidence type="ECO:0000259" key="15">
    <source>
        <dbReference type="Pfam" id="PF00534"/>
    </source>
</evidence>
<feature type="domain" description="Glycosyl transferase family 1" evidence="15">
    <location>
        <begin position="179"/>
        <end position="337"/>
    </location>
</feature>
<evidence type="ECO:0000256" key="5">
    <source>
        <dbReference type="ARBA" id="ARBA00022679"/>
    </source>
</evidence>
<dbReference type="SUPFAM" id="SSF53756">
    <property type="entry name" value="UDP-Glycosyltransferase/glycogen phosphorylase"/>
    <property type="match status" value="1"/>
</dbReference>
<dbReference type="EMBL" id="HQ214610">
    <property type="protein sequence ID" value="ADP09422.1"/>
    <property type="molecule type" value="Genomic_DNA"/>
</dbReference>
<dbReference type="PANTHER" id="PTHR45918">
    <property type="entry name" value="ALPHA-1,3/1,6-MANNOSYLTRANSFERASE ALG2"/>
    <property type="match status" value="1"/>
</dbReference>
<dbReference type="EC" id="2.4.1.257" evidence="3"/>
<comment type="subcellular location">
    <subcellularLocation>
        <location evidence="1">Endoplasmic reticulum membrane</location>
    </subcellularLocation>
</comment>
<keyword evidence="8" id="KW-1133">Transmembrane helix</keyword>
<evidence type="ECO:0000256" key="7">
    <source>
        <dbReference type="ARBA" id="ARBA00022824"/>
    </source>
</evidence>
<proteinExistence type="predicted"/>
<dbReference type="EC" id="2.4.1.132" evidence="4"/>
<evidence type="ECO:0000259" key="16">
    <source>
        <dbReference type="Pfam" id="PF13439"/>
    </source>
</evidence>
<evidence type="ECO:0000256" key="14">
    <source>
        <dbReference type="ARBA" id="ARBA00045104"/>
    </source>
</evidence>
<organism evidence="17">
    <name type="scientific">uncultured marine crenarchaeote E6-3G</name>
    <dbReference type="NCBI Taxonomy" id="907719"/>
    <lineage>
        <taxon>Archaea</taxon>
        <taxon>Candidatus Bathyarchaeota</taxon>
        <taxon>environmental samples</taxon>
    </lineage>
</organism>
<evidence type="ECO:0000256" key="1">
    <source>
        <dbReference type="ARBA" id="ARBA00004586"/>
    </source>
</evidence>
<dbReference type="GO" id="GO:0102704">
    <property type="term" value="F:GDP-Man:Man(2)GlcNAc(2)-PP-Dol alpha-1,6-mannosyltransferase activity"/>
    <property type="evidence" value="ECO:0007669"/>
    <property type="project" value="UniProtKB-EC"/>
</dbReference>
<evidence type="ECO:0000256" key="3">
    <source>
        <dbReference type="ARBA" id="ARBA00011969"/>
    </source>
</evidence>
<keyword evidence="7" id="KW-0256">Endoplasmic reticulum</keyword>
<evidence type="ECO:0000256" key="9">
    <source>
        <dbReference type="ARBA" id="ARBA00023136"/>
    </source>
</evidence>
<gene>
    <name evidence="17" type="ORF">E6-3G_7</name>
</gene>
<comment type="catalytic activity">
    <reaction evidence="13">
        <text>a beta-D-Man-(1-&gt;4)-beta-D-GlcNAc-(1-&gt;4)-alpha-D-GlcNAc-diphospho-di-trans,poly-cis-dolichol + GDP-alpha-D-mannose = an alpha-D-Man-(1-&gt;3)-beta-D-Man-(1-&gt;4)-beta-D-GlcNAc-(1-&gt;4)-alpha-D-GlcNAc-diphospho-di-trans,poly-cis-dolichol + GDP + H(+)</text>
        <dbReference type="Rhea" id="RHEA:29515"/>
        <dbReference type="Rhea" id="RHEA-COMP:19511"/>
        <dbReference type="Rhea" id="RHEA-COMP:19513"/>
        <dbReference type="ChEBI" id="CHEBI:15378"/>
        <dbReference type="ChEBI" id="CHEBI:57527"/>
        <dbReference type="ChEBI" id="CHEBI:58189"/>
        <dbReference type="ChEBI" id="CHEBI:58472"/>
        <dbReference type="ChEBI" id="CHEBI:132510"/>
        <dbReference type="EC" id="2.4.1.132"/>
    </reaction>
    <physiologicalReaction direction="left-to-right" evidence="13">
        <dbReference type="Rhea" id="RHEA:29516"/>
    </physiologicalReaction>
</comment>
<evidence type="ECO:0000256" key="11">
    <source>
        <dbReference type="ARBA" id="ARBA00032333"/>
    </source>
</evidence>
<dbReference type="CDD" id="cd03801">
    <property type="entry name" value="GT4_PimA-like"/>
    <property type="match status" value="1"/>
</dbReference>
<evidence type="ECO:0000256" key="8">
    <source>
        <dbReference type="ARBA" id="ARBA00022989"/>
    </source>
</evidence>
<dbReference type="Pfam" id="PF00534">
    <property type="entry name" value="Glycos_transf_1"/>
    <property type="match status" value="1"/>
</dbReference>
<evidence type="ECO:0000256" key="10">
    <source>
        <dbReference type="ARBA" id="ARBA00032047"/>
    </source>
</evidence>
<dbReference type="Pfam" id="PF13439">
    <property type="entry name" value="Glyco_transf_4"/>
    <property type="match status" value="1"/>
</dbReference>
<dbReference type="PANTHER" id="PTHR45918:SF1">
    <property type="entry name" value="ALPHA-1,3_1,6-MANNOSYLTRANSFERASE ALG2"/>
    <property type="match status" value="1"/>
</dbReference>
<comment type="catalytic activity">
    <reaction evidence="14">
        <text>an alpha-D-Man-(1-&gt;3)-beta-D-Man-(1-&gt;4)-beta-D-GlcNAc-(1-&gt;4)-alpha-D-GlcNAc-diphospho-di-trans,poly-cis-dolichol + GDP-alpha-D-mannose = an alpha-D-Man-(1-&gt;3)-[alpha-D-Man-(1-&gt;6)]-beta-D-Man-(1-&gt;4)-beta-D-GlcNAc-(1-&gt;4)-alpha-D-GlcNAc-diphospho-di-trans,poly-cis-dolichol + GDP + H(+)</text>
        <dbReference type="Rhea" id="RHEA:29519"/>
        <dbReference type="Rhea" id="RHEA-COMP:19513"/>
        <dbReference type="Rhea" id="RHEA-COMP:19515"/>
        <dbReference type="ChEBI" id="CHEBI:15378"/>
        <dbReference type="ChEBI" id="CHEBI:57527"/>
        <dbReference type="ChEBI" id="CHEBI:58189"/>
        <dbReference type="ChEBI" id="CHEBI:132510"/>
        <dbReference type="ChEBI" id="CHEBI:132511"/>
        <dbReference type="EC" id="2.4.1.257"/>
    </reaction>
    <physiologicalReaction direction="left-to-right" evidence="14">
        <dbReference type="Rhea" id="RHEA:29520"/>
    </physiologicalReaction>
</comment>
<keyword evidence="6" id="KW-0812">Transmembrane</keyword>
<reference evidence="17" key="1">
    <citation type="journal article" date="2012" name="Environ. Microbiol.">
        <title>Genetic structure of three fosmid-fragments encoding 16S rRNA genes of the Miscellaneous Crenarchaeotic Group (MCG): implications for physiology and evolution of marine sedimentary archaea.</title>
        <authorList>
            <person name="Li P.Y."/>
            <person name="Xie B.B."/>
            <person name="Zhang X.Y."/>
            <person name="Qin Q.L."/>
            <person name="Dang H.Y."/>
            <person name="Wang X.M."/>
            <person name="Chen X.L."/>
            <person name="Yu J."/>
            <person name="Zhang Y.Z."/>
        </authorList>
    </citation>
    <scope>NUCLEOTIDE SEQUENCE</scope>
</reference>
<keyword evidence="5 17" id="KW-0808">Transferase</keyword>
<evidence type="ECO:0000256" key="2">
    <source>
        <dbReference type="ARBA" id="ARBA00004922"/>
    </source>
</evidence>
<dbReference type="AlphaFoldDB" id="G9BAK6"/>
<protein>
    <recommendedName>
        <fullName evidence="10">GDP-Man:Man(1)GlcNAc(2)-PP-Dol alpha-1,3-mannosyltransferase</fullName>
        <ecNumber evidence="4">2.4.1.132</ecNumber>
        <ecNumber evidence="3">2.4.1.257</ecNumber>
    </recommendedName>
    <alternativeName>
        <fullName evidence="12">GDP-Man:Man(1)GlcNAc(2)-PP-dolichol mannosyltransferase</fullName>
    </alternativeName>
    <alternativeName>
        <fullName evidence="11">GDP-Man:Man(2)GlcNAc(2)-PP-Dol alpha-1,6-mannosyltransferase</fullName>
    </alternativeName>
</protein>
<evidence type="ECO:0000256" key="12">
    <source>
        <dbReference type="ARBA" id="ARBA00032874"/>
    </source>
</evidence>
<name>G9BAK6_9ARCH</name>
<dbReference type="GO" id="GO:0004378">
    <property type="term" value="F:GDP-Man:Man(1)GlcNAc(2)-PP-Dol alpha-1,3-mannosyltransferase activity"/>
    <property type="evidence" value="ECO:0007669"/>
    <property type="project" value="UniProtKB-EC"/>
</dbReference>
<dbReference type="InterPro" id="IPR027054">
    <property type="entry name" value="ALG2"/>
</dbReference>
<dbReference type="GO" id="GO:0012505">
    <property type="term" value="C:endomembrane system"/>
    <property type="evidence" value="ECO:0007669"/>
    <property type="project" value="TreeGrafter"/>
</dbReference>
<dbReference type="InterPro" id="IPR028098">
    <property type="entry name" value="Glyco_trans_4-like_N"/>
</dbReference>
<dbReference type="InterPro" id="IPR001296">
    <property type="entry name" value="Glyco_trans_1"/>
</dbReference>
<evidence type="ECO:0000256" key="13">
    <source>
        <dbReference type="ARBA" id="ARBA00045103"/>
    </source>
</evidence>
<keyword evidence="9" id="KW-0472">Membrane</keyword>
<comment type="pathway">
    <text evidence="2">Protein modification; protein glycosylation.</text>
</comment>